<dbReference type="AlphaFoldDB" id="A0A8G2BL05"/>
<gene>
    <name evidence="3" type="ORF">SAMN05660686_02656</name>
</gene>
<feature type="coiled-coil region" evidence="1">
    <location>
        <begin position="40"/>
        <end position="88"/>
    </location>
</feature>
<keyword evidence="4" id="KW-1185">Reference proteome</keyword>
<sequence>MSLYDSERRYRRRVWSGVIRFVIYIGVVLAAATVSYEFGAEDIEGQRRMHQEQLLEFEQARAASEQEAANLRVEVERAKLALDEWEKRYNADVPTGARRELLDLVSERLQAGVDPQRLAFYIKSAEEKRDCEDVETKRFLVRTPLYDGANTSVTFANDAVAVTGSGDSEVTDAGLPQAWFDPHKPVTLVFTRIDGQRTEVAGTLPLQQSVVHDGVEHHFLVKAGARGFAQVAAERCTYP</sequence>
<evidence type="ECO:0000313" key="3">
    <source>
        <dbReference type="EMBL" id="SDF87756.1"/>
    </source>
</evidence>
<name>A0A8G2BL05_9PROT</name>
<keyword evidence="2" id="KW-1133">Transmembrane helix</keyword>
<feature type="transmembrane region" description="Helical" evidence="2">
    <location>
        <begin position="21"/>
        <end position="39"/>
    </location>
</feature>
<reference evidence="3 4" key="1">
    <citation type="submission" date="2016-10" db="EMBL/GenBank/DDBJ databases">
        <authorList>
            <person name="Varghese N."/>
            <person name="Submissions S."/>
        </authorList>
    </citation>
    <scope>NUCLEOTIDE SEQUENCE [LARGE SCALE GENOMIC DNA]</scope>
    <source>
        <strain evidence="3 4">DSM 18839</strain>
    </source>
</reference>
<dbReference type="EMBL" id="FNBW01000007">
    <property type="protein sequence ID" value="SDF87756.1"/>
    <property type="molecule type" value="Genomic_DNA"/>
</dbReference>
<keyword evidence="2" id="KW-0472">Membrane</keyword>
<organism evidence="3 4">
    <name type="scientific">Thalassobaculum litoreum DSM 18839</name>
    <dbReference type="NCBI Taxonomy" id="1123362"/>
    <lineage>
        <taxon>Bacteria</taxon>
        <taxon>Pseudomonadati</taxon>
        <taxon>Pseudomonadota</taxon>
        <taxon>Alphaproteobacteria</taxon>
        <taxon>Rhodospirillales</taxon>
        <taxon>Thalassobaculaceae</taxon>
        <taxon>Thalassobaculum</taxon>
    </lineage>
</organism>
<accession>A0A8G2BL05</accession>
<dbReference type="RefSeq" id="WP_028794134.1">
    <property type="nucleotide sequence ID" value="NZ_FNBW01000007.1"/>
</dbReference>
<dbReference type="OrthoDB" id="7339473at2"/>
<comment type="caution">
    <text evidence="3">The sequence shown here is derived from an EMBL/GenBank/DDBJ whole genome shotgun (WGS) entry which is preliminary data.</text>
</comment>
<keyword evidence="1" id="KW-0175">Coiled coil</keyword>
<evidence type="ECO:0000313" key="4">
    <source>
        <dbReference type="Proteomes" id="UP000198615"/>
    </source>
</evidence>
<evidence type="ECO:0000256" key="2">
    <source>
        <dbReference type="SAM" id="Phobius"/>
    </source>
</evidence>
<evidence type="ECO:0000256" key="1">
    <source>
        <dbReference type="SAM" id="Coils"/>
    </source>
</evidence>
<keyword evidence="2" id="KW-0812">Transmembrane</keyword>
<proteinExistence type="predicted"/>
<protein>
    <submittedName>
        <fullName evidence="3">Uncharacterized protein</fullName>
    </submittedName>
</protein>
<dbReference type="Proteomes" id="UP000198615">
    <property type="component" value="Unassembled WGS sequence"/>
</dbReference>